<dbReference type="PRINTS" id="PR00793">
    <property type="entry name" value="PROAMNOPTASE"/>
</dbReference>
<dbReference type="InterPro" id="IPR050266">
    <property type="entry name" value="AB_hydrolase_sf"/>
</dbReference>
<feature type="domain" description="AB hydrolase-1" evidence="3">
    <location>
        <begin position="34"/>
        <end position="287"/>
    </location>
</feature>
<proteinExistence type="inferred from homology"/>
<evidence type="ECO:0000256" key="2">
    <source>
        <dbReference type="ARBA" id="ARBA00022801"/>
    </source>
</evidence>
<evidence type="ECO:0000313" key="5">
    <source>
        <dbReference type="Proteomes" id="UP001556367"/>
    </source>
</evidence>
<gene>
    <name evidence="4" type="ORF">HGRIS_001958</name>
</gene>
<name>A0ABR3JK62_9AGAR</name>
<evidence type="ECO:0000313" key="4">
    <source>
        <dbReference type="EMBL" id="KAL0955742.1"/>
    </source>
</evidence>
<dbReference type="InterPro" id="IPR029058">
    <property type="entry name" value="AB_hydrolase_fold"/>
</dbReference>
<dbReference type="InterPro" id="IPR005945">
    <property type="entry name" value="Pro_imino_pep"/>
</dbReference>
<dbReference type="Gene3D" id="3.40.50.1820">
    <property type="entry name" value="alpha/beta hydrolase"/>
    <property type="match status" value="1"/>
</dbReference>
<protein>
    <recommendedName>
        <fullName evidence="3">AB hydrolase-1 domain-containing protein</fullName>
    </recommendedName>
</protein>
<evidence type="ECO:0000259" key="3">
    <source>
        <dbReference type="Pfam" id="PF00561"/>
    </source>
</evidence>
<reference evidence="5" key="1">
    <citation type="submission" date="2024-06" db="EMBL/GenBank/DDBJ databases">
        <title>Multi-omics analyses provide insights into the biosynthesis of the anticancer antibiotic pleurotin in Hohenbuehelia grisea.</title>
        <authorList>
            <person name="Weaver J.A."/>
            <person name="Alberti F."/>
        </authorList>
    </citation>
    <scope>NUCLEOTIDE SEQUENCE [LARGE SCALE GENOMIC DNA]</scope>
    <source>
        <strain evidence="5">T-177</strain>
    </source>
</reference>
<organism evidence="4 5">
    <name type="scientific">Hohenbuehelia grisea</name>
    <dbReference type="NCBI Taxonomy" id="104357"/>
    <lineage>
        <taxon>Eukaryota</taxon>
        <taxon>Fungi</taxon>
        <taxon>Dikarya</taxon>
        <taxon>Basidiomycota</taxon>
        <taxon>Agaricomycotina</taxon>
        <taxon>Agaricomycetes</taxon>
        <taxon>Agaricomycetidae</taxon>
        <taxon>Agaricales</taxon>
        <taxon>Pleurotineae</taxon>
        <taxon>Pleurotaceae</taxon>
        <taxon>Hohenbuehelia</taxon>
    </lineage>
</organism>
<evidence type="ECO:0000256" key="1">
    <source>
        <dbReference type="ARBA" id="ARBA00010088"/>
    </source>
</evidence>
<comment type="caution">
    <text evidence="4">The sequence shown here is derived from an EMBL/GenBank/DDBJ whole genome shotgun (WGS) entry which is preliminary data.</text>
</comment>
<dbReference type="PIRSF" id="PIRSF005539">
    <property type="entry name" value="Pept_S33_TRI_F1"/>
    <property type="match status" value="1"/>
</dbReference>
<comment type="similarity">
    <text evidence="1">Belongs to the peptidase S33 family.</text>
</comment>
<dbReference type="PANTHER" id="PTHR43798">
    <property type="entry name" value="MONOACYLGLYCEROL LIPASE"/>
    <property type="match status" value="1"/>
</dbReference>
<keyword evidence="5" id="KW-1185">Reference proteome</keyword>
<dbReference type="InterPro" id="IPR002410">
    <property type="entry name" value="Peptidase_S33"/>
</dbReference>
<dbReference type="EMBL" id="JASNQZ010000006">
    <property type="protein sequence ID" value="KAL0955742.1"/>
    <property type="molecule type" value="Genomic_DNA"/>
</dbReference>
<dbReference type="NCBIfam" id="TIGR01250">
    <property type="entry name" value="pro_imino_pep_2"/>
    <property type="match status" value="1"/>
</dbReference>
<dbReference type="SUPFAM" id="SSF53474">
    <property type="entry name" value="alpha/beta-Hydrolases"/>
    <property type="match status" value="1"/>
</dbReference>
<dbReference type="Proteomes" id="UP001556367">
    <property type="component" value="Unassembled WGS sequence"/>
</dbReference>
<keyword evidence="2" id="KW-0378">Hydrolase</keyword>
<dbReference type="Pfam" id="PF00561">
    <property type="entry name" value="Abhydrolase_1"/>
    <property type="match status" value="1"/>
</dbReference>
<sequence>MATTTTDKAQFKVGDETFQTWYQVTGDLHSGKRPLVALHGGPGVPHSYMLAHLDLYTSYNIPVVLYDQLGCGKSTHLREKPKEFWTVDLFMNELSNLLDHIGITEDFDLLGHSWGGMLASSYAALRHPPGLKHLIIADSPASMPLWEETTAALLAEFPEETRETLRRHEEAGTTDSQEYQEAVMEFYKKHVCRLEPWPQEIQESFKGLSEDPTVYHTMNGPSEFTVVGSLKTWSIIDALPNIKSPTLVINGEHDEAQELCVRPFRERIPNAKWAELRGCSHMPFWEGREEYFQLVGDFLGSG</sequence>
<accession>A0ABR3JK62</accession>
<dbReference type="InterPro" id="IPR000073">
    <property type="entry name" value="AB_hydrolase_1"/>
</dbReference>
<dbReference type="PANTHER" id="PTHR43798:SF31">
    <property type="entry name" value="AB HYDROLASE SUPERFAMILY PROTEIN YCLE"/>
    <property type="match status" value="1"/>
</dbReference>